<evidence type="ECO:0000313" key="1">
    <source>
        <dbReference type="EMBL" id="BAS20839.1"/>
    </source>
</evidence>
<proteinExistence type="predicted"/>
<name>A0A0K2S178_9MICC</name>
<dbReference type="PATRIC" id="fig|43675.28.peg.1630"/>
<reference evidence="2" key="1">
    <citation type="submission" date="2015-08" db="EMBL/GenBank/DDBJ databases">
        <title>Complete genome sequence of Rothia mucilaginosa strain NUM-Rm6536.</title>
        <authorList>
            <person name="Nambu T."/>
        </authorList>
    </citation>
    <scope>NUCLEOTIDE SEQUENCE [LARGE SCALE GENOMIC DNA]</scope>
    <source>
        <strain evidence="2">NUM-Rm6536</strain>
    </source>
</reference>
<evidence type="ECO:0000313" key="2">
    <source>
        <dbReference type="Proteomes" id="UP000066203"/>
    </source>
</evidence>
<accession>A0A0K2S178</accession>
<sequence>MSAKHRHSFHSGHLTTIDSSRVHAVDDMRTLRAPHILYPLRASQGQKKGCGGGGAGLCHRLVSSVVVKNPGRRH</sequence>
<dbReference type="Proteomes" id="UP000066203">
    <property type="component" value="Chromosome"/>
</dbReference>
<gene>
    <name evidence="1" type="ORF">RM6536_1592</name>
</gene>
<organism evidence="1">
    <name type="scientific">Rothia mucilaginosa</name>
    <dbReference type="NCBI Taxonomy" id="43675"/>
    <lineage>
        <taxon>Bacteria</taxon>
        <taxon>Bacillati</taxon>
        <taxon>Actinomycetota</taxon>
        <taxon>Actinomycetes</taxon>
        <taxon>Micrococcales</taxon>
        <taxon>Micrococcaceae</taxon>
        <taxon>Rothia</taxon>
    </lineage>
</organism>
<dbReference type="AlphaFoldDB" id="A0A0K2S178"/>
<dbReference type="EMBL" id="AP014938">
    <property type="protein sequence ID" value="BAS20839.1"/>
    <property type="molecule type" value="Genomic_DNA"/>
</dbReference>
<protein>
    <submittedName>
        <fullName evidence="1">Uncharacterized protein</fullName>
    </submittedName>
</protein>